<organism evidence="1">
    <name type="scientific">Lotus japonicus</name>
    <name type="common">Lotus corniculatus var. japonicus</name>
    <dbReference type="NCBI Taxonomy" id="34305"/>
    <lineage>
        <taxon>Eukaryota</taxon>
        <taxon>Viridiplantae</taxon>
        <taxon>Streptophyta</taxon>
        <taxon>Embryophyta</taxon>
        <taxon>Tracheophyta</taxon>
        <taxon>Spermatophyta</taxon>
        <taxon>Magnoliopsida</taxon>
        <taxon>eudicotyledons</taxon>
        <taxon>Gunneridae</taxon>
        <taxon>Pentapetalae</taxon>
        <taxon>rosids</taxon>
        <taxon>fabids</taxon>
        <taxon>Fabales</taxon>
        <taxon>Fabaceae</taxon>
        <taxon>Papilionoideae</taxon>
        <taxon>50 kb inversion clade</taxon>
        <taxon>NPAAA clade</taxon>
        <taxon>Hologalegina</taxon>
        <taxon>robinioid clade</taxon>
        <taxon>Loteae</taxon>
        <taxon>Lotus</taxon>
    </lineage>
</organism>
<evidence type="ECO:0000313" key="1">
    <source>
        <dbReference type="EMBL" id="AFK38954.1"/>
    </source>
</evidence>
<reference evidence="1" key="1">
    <citation type="submission" date="2012-05" db="EMBL/GenBank/DDBJ databases">
        <authorList>
            <person name="Krishnakumar V."/>
            <person name="Cheung F."/>
            <person name="Xiao Y."/>
            <person name="Chan A."/>
            <person name="Moskal W.A."/>
            <person name="Town C.D."/>
        </authorList>
    </citation>
    <scope>NUCLEOTIDE SEQUENCE</scope>
</reference>
<sequence>MQNLRVTLNKLPKLRPRNPNFLQVPQHRDHVFPHTATQHQRVIVDIIHSQTQLLKKLNALPHDINSGRKLEVVQFIRDDSQTLEVVEDDDTRHELLLAALNDAPGYRGHLVFREIGGG</sequence>
<protein>
    <submittedName>
        <fullName evidence="1">Uncharacterized protein</fullName>
    </submittedName>
</protein>
<proteinExistence type="evidence at transcript level"/>
<accession>I3SFB2</accession>
<name>I3SFB2_LOTJA</name>
<dbReference type="AlphaFoldDB" id="I3SFB2"/>
<dbReference type="EMBL" id="BT139159">
    <property type="protein sequence ID" value="AFK38954.1"/>
    <property type="molecule type" value="mRNA"/>
</dbReference>